<organism evidence="15 16">
    <name type="scientific">Laodelphax striatellus</name>
    <name type="common">Small brown planthopper</name>
    <name type="synonym">Delphax striatella</name>
    <dbReference type="NCBI Taxonomy" id="195883"/>
    <lineage>
        <taxon>Eukaryota</taxon>
        <taxon>Metazoa</taxon>
        <taxon>Ecdysozoa</taxon>
        <taxon>Arthropoda</taxon>
        <taxon>Hexapoda</taxon>
        <taxon>Insecta</taxon>
        <taxon>Pterygota</taxon>
        <taxon>Neoptera</taxon>
        <taxon>Paraneoptera</taxon>
        <taxon>Hemiptera</taxon>
        <taxon>Auchenorrhyncha</taxon>
        <taxon>Fulgoroidea</taxon>
        <taxon>Delphacidae</taxon>
        <taxon>Criomorphinae</taxon>
        <taxon>Laodelphax</taxon>
    </lineage>
</organism>
<dbReference type="GO" id="GO:0000287">
    <property type="term" value="F:magnesium ion binding"/>
    <property type="evidence" value="ECO:0007669"/>
    <property type="project" value="InterPro"/>
</dbReference>
<feature type="binding site" evidence="12">
    <location>
        <position position="316"/>
    </location>
    <ligand>
        <name>Mg(2+)</name>
        <dbReference type="ChEBI" id="CHEBI:18420"/>
    </ligand>
</feature>
<feature type="binding site" evidence="11">
    <location>
        <position position="417"/>
    </location>
    <ligand>
        <name>substrate</name>
    </ligand>
</feature>
<feature type="domain" description="Enolase N-terminal" evidence="14">
    <location>
        <begin position="24"/>
        <end position="156"/>
    </location>
</feature>
<evidence type="ECO:0000256" key="11">
    <source>
        <dbReference type="PIRSR" id="PIRSR001400-2"/>
    </source>
</evidence>
<dbReference type="Gene3D" id="3.30.390.10">
    <property type="entry name" value="Enolase-like, N-terminal domain"/>
    <property type="match status" value="1"/>
</dbReference>
<evidence type="ECO:0000256" key="9">
    <source>
        <dbReference type="ARBA" id="ARBA00032132"/>
    </source>
</evidence>
<dbReference type="GO" id="GO:0006096">
    <property type="term" value="P:glycolytic process"/>
    <property type="evidence" value="ECO:0007669"/>
    <property type="project" value="UniProtKB-UniPathway"/>
</dbReference>
<dbReference type="NCBIfam" id="TIGR01060">
    <property type="entry name" value="eno"/>
    <property type="match status" value="1"/>
</dbReference>
<dbReference type="PIRSF" id="PIRSF001400">
    <property type="entry name" value="Enolase"/>
    <property type="match status" value="1"/>
</dbReference>
<dbReference type="SMR" id="A0A482XCJ0"/>
<feature type="binding site" evidence="12">
    <location>
        <position position="341"/>
    </location>
    <ligand>
        <name>Mg(2+)</name>
        <dbReference type="ChEBI" id="CHEBI:18420"/>
    </ligand>
</feature>
<evidence type="ECO:0000313" key="16">
    <source>
        <dbReference type="Proteomes" id="UP000291343"/>
    </source>
</evidence>
<dbReference type="InParanoid" id="A0A482XCJ0"/>
<dbReference type="SMART" id="SM01193">
    <property type="entry name" value="Enolase_N"/>
    <property type="match status" value="1"/>
</dbReference>
<dbReference type="AlphaFoldDB" id="A0A482XCJ0"/>
<feature type="binding site" evidence="12">
    <location>
        <position position="267"/>
    </location>
    <ligand>
        <name>Mg(2+)</name>
        <dbReference type="ChEBI" id="CHEBI:18420"/>
    </ligand>
</feature>
<dbReference type="Proteomes" id="UP000291343">
    <property type="component" value="Unassembled WGS sequence"/>
</dbReference>
<dbReference type="UniPathway" id="UPA00109">
    <property type="reaction ID" value="UER00187"/>
</dbReference>
<dbReference type="EMBL" id="QKKF02012373">
    <property type="protein sequence ID" value="RZF43685.1"/>
    <property type="molecule type" value="Genomic_DNA"/>
</dbReference>
<evidence type="ECO:0000256" key="2">
    <source>
        <dbReference type="ARBA" id="ARBA00009604"/>
    </source>
</evidence>
<dbReference type="SFLD" id="SFLDG00178">
    <property type="entry name" value="enolase"/>
    <property type="match status" value="1"/>
</dbReference>
<feature type="domain" description="Enolase C-terminal TIM barrel" evidence="13">
    <location>
        <begin position="164"/>
        <end position="454"/>
    </location>
</feature>
<dbReference type="PROSITE" id="PS00164">
    <property type="entry name" value="ENOLASE"/>
    <property type="match status" value="1"/>
</dbReference>
<evidence type="ECO:0000256" key="4">
    <source>
        <dbReference type="ARBA" id="ARBA00017068"/>
    </source>
</evidence>
<keyword evidence="12" id="KW-0479">Metal-binding</keyword>
<comment type="similarity">
    <text evidence="2">Belongs to the enolase family.</text>
</comment>
<dbReference type="SFLD" id="SFLDF00002">
    <property type="entry name" value="enolase"/>
    <property type="match status" value="1"/>
</dbReference>
<dbReference type="SUPFAM" id="SSF54826">
    <property type="entry name" value="Enolase N-terminal domain-like"/>
    <property type="match status" value="1"/>
</dbReference>
<keyword evidence="6" id="KW-0324">Glycolysis</keyword>
<evidence type="ECO:0000256" key="6">
    <source>
        <dbReference type="ARBA" id="ARBA00023152"/>
    </source>
</evidence>
<evidence type="ECO:0000256" key="7">
    <source>
        <dbReference type="ARBA" id="ARBA00023239"/>
    </source>
</evidence>
<feature type="binding site" evidence="11">
    <location>
        <begin position="393"/>
        <end position="396"/>
    </location>
    <ligand>
        <name>substrate</name>
    </ligand>
</feature>
<accession>A0A482XCJ0</accession>
<keyword evidence="5 12" id="KW-0460">Magnesium</keyword>
<dbReference type="SFLD" id="SFLDS00001">
    <property type="entry name" value="Enolase"/>
    <property type="match status" value="1"/>
</dbReference>
<dbReference type="InterPro" id="IPR029017">
    <property type="entry name" value="Enolase-like_N"/>
</dbReference>
<feature type="binding site" evidence="11">
    <location>
        <position position="316"/>
    </location>
    <ligand>
        <name>substrate</name>
    </ligand>
</feature>
<evidence type="ECO:0000256" key="10">
    <source>
        <dbReference type="PIRSR" id="PIRSR001400-1"/>
    </source>
</evidence>
<dbReference type="FunFam" id="3.20.20.120:FF:000002">
    <property type="entry name" value="Enolase 1"/>
    <property type="match status" value="1"/>
</dbReference>
<dbReference type="InterPro" id="IPR020810">
    <property type="entry name" value="Enolase_C"/>
</dbReference>
<gene>
    <name evidence="15" type="ORF">LSTR_LSTR011033</name>
</gene>
<protein>
    <recommendedName>
        <fullName evidence="4">Enolase</fullName>
        <ecNumber evidence="3">4.2.1.11</ecNumber>
    </recommendedName>
    <alternativeName>
        <fullName evidence="8">2-phospho-D-glycerate hydro-lyase</fullName>
    </alternativeName>
    <alternativeName>
        <fullName evidence="9">2-phosphoglycerate dehydratase</fullName>
    </alternativeName>
</protein>
<dbReference type="InterPro" id="IPR000941">
    <property type="entry name" value="Enolase"/>
</dbReference>
<dbReference type="GO" id="GO:0000015">
    <property type="term" value="C:phosphopyruvate hydratase complex"/>
    <property type="evidence" value="ECO:0007669"/>
    <property type="project" value="InterPro"/>
</dbReference>
<comment type="pathway">
    <text evidence="1">Carbohydrate degradation; glycolysis; pyruvate from D-glyceraldehyde 3-phosphate: step 4/5.</text>
</comment>
<evidence type="ECO:0000256" key="8">
    <source>
        <dbReference type="ARBA" id="ARBA00031125"/>
    </source>
</evidence>
<comment type="caution">
    <text evidence="15">The sequence shown here is derived from an EMBL/GenBank/DDBJ whole genome shotgun (WGS) entry which is preliminary data.</text>
</comment>
<reference evidence="15 16" key="1">
    <citation type="journal article" date="2017" name="Gigascience">
        <title>Genome sequence of the small brown planthopper, Laodelphax striatellus.</title>
        <authorList>
            <person name="Zhu J."/>
            <person name="Jiang F."/>
            <person name="Wang X."/>
            <person name="Yang P."/>
            <person name="Bao Y."/>
            <person name="Zhao W."/>
            <person name="Wang W."/>
            <person name="Lu H."/>
            <person name="Wang Q."/>
            <person name="Cui N."/>
            <person name="Li J."/>
            <person name="Chen X."/>
            <person name="Luo L."/>
            <person name="Yu J."/>
            <person name="Kang L."/>
            <person name="Cui F."/>
        </authorList>
    </citation>
    <scope>NUCLEOTIDE SEQUENCE [LARGE SCALE GENOMIC DNA]</scope>
    <source>
        <strain evidence="15">Lst14</strain>
    </source>
</reference>
<evidence type="ECO:0000256" key="12">
    <source>
        <dbReference type="PIRSR" id="PIRSR001400-3"/>
    </source>
</evidence>
<feature type="binding site" evidence="11">
    <location>
        <position position="341"/>
    </location>
    <ligand>
        <name>substrate</name>
    </ligand>
</feature>
<evidence type="ECO:0000256" key="5">
    <source>
        <dbReference type="ARBA" id="ARBA00022842"/>
    </source>
</evidence>
<evidence type="ECO:0000256" key="1">
    <source>
        <dbReference type="ARBA" id="ARBA00005031"/>
    </source>
</evidence>
<feature type="binding site" evidence="11">
    <location>
        <position position="180"/>
    </location>
    <ligand>
        <name>substrate</name>
    </ligand>
</feature>
<dbReference type="FunFam" id="3.30.390.10:FF:000001">
    <property type="entry name" value="Enolase"/>
    <property type="match status" value="1"/>
</dbReference>
<dbReference type="Pfam" id="PF00113">
    <property type="entry name" value="Enolase_C"/>
    <property type="match status" value="1"/>
</dbReference>
<comment type="cofactor">
    <cofactor evidence="12">
        <name>Mg(2+)</name>
        <dbReference type="ChEBI" id="CHEBI:18420"/>
    </cofactor>
    <text evidence="12">Mg(2+) is required for catalysis and for stabilizing the dimer.</text>
</comment>
<evidence type="ECO:0000259" key="13">
    <source>
        <dbReference type="SMART" id="SM01192"/>
    </source>
</evidence>
<dbReference type="EC" id="4.2.1.11" evidence="3"/>
<dbReference type="GO" id="GO:0004634">
    <property type="term" value="F:phosphopyruvate hydratase activity"/>
    <property type="evidence" value="ECO:0007669"/>
    <property type="project" value="UniProtKB-EC"/>
</dbReference>
<dbReference type="HAMAP" id="MF_00318">
    <property type="entry name" value="Enolase"/>
    <property type="match status" value="1"/>
</dbReference>
<dbReference type="PRINTS" id="PR00148">
    <property type="entry name" value="ENOLASE"/>
</dbReference>
<dbReference type="InterPro" id="IPR036849">
    <property type="entry name" value="Enolase-like_C_sf"/>
</dbReference>
<evidence type="ECO:0000259" key="14">
    <source>
        <dbReference type="SMART" id="SM01193"/>
    </source>
</evidence>
<dbReference type="Pfam" id="PF03952">
    <property type="entry name" value="Enolase_N"/>
    <property type="match status" value="1"/>
</dbReference>
<name>A0A482XCJ0_LAOST</name>
<dbReference type="InterPro" id="IPR020811">
    <property type="entry name" value="Enolase_N"/>
</dbReference>
<dbReference type="SUPFAM" id="SSF51604">
    <property type="entry name" value="Enolase C-terminal domain-like"/>
    <property type="match status" value="1"/>
</dbReference>
<dbReference type="Gene3D" id="3.20.20.120">
    <property type="entry name" value="Enolase-like C-terminal domain"/>
    <property type="match status" value="1"/>
</dbReference>
<dbReference type="SMART" id="SM01192">
    <property type="entry name" value="Enolase_C"/>
    <property type="match status" value="1"/>
</dbReference>
<dbReference type="STRING" id="195883.A0A482XCJ0"/>
<keyword evidence="7" id="KW-0456">Lyase</keyword>
<dbReference type="FunCoup" id="A0A482XCJ0">
    <property type="interactions" value="704"/>
</dbReference>
<dbReference type="PANTHER" id="PTHR11902">
    <property type="entry name" value="ENOLASE"/>
    <property type="match status" value="1"/>
</dbReference>
<dbReference type="CDD" id="cd03313">
    <property type="entry name" value="enolase"/>
    <property type="match status" value="1"/>
</dbReference>
<feature type="active site" description="Proton donor" evidence="10">
    <location>
        <position position="232"/>
    </location>
</feature>
<proteinExistence type="inferred from homology"/>
<keyword evidence="16" id="KW-1185">Reference proteome</keyword>
<dbReference type="InterPro" id="IPR020809">
    <property type="entry name" value="Enolase_CS"/>
</dbReference>
<dbReference type="PANTHER" id="PTHR11902:SF1">
    <property type="entry name" value="ENOLASE"/>
    <property type="match status" value="1"/>
</dbReference>
<evidence type="ECO:0000256" key="3">
    <source>
        <dbReference type="ARBA" id="ARBA00012058"/>
    </source>
</evidence>
<dbReference type="OrthoDB" id="1739814at2759"/>
<sequence length="455" mass="49483">MRLIFKQYTHLTRKFSCQASNMSIKSIKARQIFDSRGNPTVEVDLVTDFGGLFRAAVPSGASTGIYEALELRDGEKNNYHGKGVLKAVENINGAIAPELIKQKFDVTQQKEIDQFMLKLDGTENKSKFGANAILGVSLAVCKAGAAKKGVPLYKHIADLAGNSNIILPVPAFNVINGGSHAGNKLAMQEFMILPTGATSFTEAMKIGSEVYHHLKKVILKKFGLDATAVGDEGGFAPNILDNKEGLVLIQEAIANAGYAGKVDIGMDVAASEFFKDNKYDLDFKNPNSDKSQWISGDQLTDIYQGFIKEFPIVSIEDPFDQDHWEAWSKITAATSIQIVGDDLTVTNPKRIQTAVEKKACNCLLLKVNQIGSVTESIEAHLLAKKNGWGTMVSHRSGETEDTFIADLVVGLSTGQIKTGAPCRSERLAKYNQILRIEEELGAAAKYAGKSFRFPG</sequence>
<evidence type="ECO:0000313" key="15">
    <source>
        <dbReference type="EMBL" id="RZF43685.1"/>
    </source>
</evidence>
<feature type="active site" description="Proton acceptor" evidence="10">
    <location>
        <position position="366"/>
    </location>
</feature>
<feature type="binding site" evidence="11">
    <location>
        <position position="189"/>
    </location>
    <ligand>
        <name>substrate</name>
    </ligand>
</feature>